<evidence type="ECO:0000313" key="2">
    <source>
        <dbReference type="Proteomes" id="UP000006222"/>
    </source>
</evidence>
<dbReference type="PATRIC" id="fig|991778.3.peg.1591"/>
<reference evidence="1 2" key="1">
    <citation type="journal article" date="2013" name="Mar. Genomics">
        <title>Expression of sulfatases in Rhodopirellula baltica and the diversity of sulfatases in the genus Rhodopirellula.</title>
        <authorList>
            <person name="Wegner C.E."/>
            <person name="Richter-Heitmann T."/>
            <person name="Klindworth A."/>
            <person name="Klockow C."/>
            <person name="Richter M."/>
            <person name="Achstetter T."/>
            <person name="Glockner F.O."/>
            <person name="Harder J."/>
        </authorList>
    </citation>
    <scope>NUCLEOTIDE SEQUENCE [LARGE SCALE GENOMIC DNA]</scope>
    <source>
        <strain evidence="1 2">WH47</strain>
    </source>
</reference>
<comment type="caution">
    <text evidence="1">The sequence shown here is derived from an EMBL/GenBank/DDBJ whole genome shotgun (WGS) entry which is preliminary data.</text>
</comment>
<proteinExistence type="predicted"/>
<protein>
    <submittedName>
        <fullName evidence="1">Uncharacterized protein</fullName>
    </submittedName>
</protein>
<gene>
    <name evidence="1" type="ORF">RBWH47_05549</name>
</gene>
<organism evidence="1 2">
    <name type="scientific">Rhodopirellula baltica WH47</name>
    <dbReference type="NCBI Taxonomy" id="991778"/>
    <lineage>
        <taxon>Bacteria</taxon>
        <taxon>Pseudomonadati</taxon>
        <taxon>Planctomycetota</taxon>
        <taxon>Planctomycetia</taxon>
        <taxon>Pirellulales</taxon>
        <taxon>Pirellulaceae</taxon>
        <taxon>Rhodopirellula</taxon>
    </lineage>
</organism>
<name>F2AP86_RHOBT</name>
<evidence type="ECO:0000313" key="1">
    <source>
        <dbReference type="EMBL" id="EGF28510.1"/>
    </source>
</evidence>
<dbReference type="EMBL" id="AFAR01000081">
    <property type="protein sequence ID" value="EGF28510.1"/>
    <property type="molecule type" value="Genomic_DNA"/>
</dbReference>
<dbReference type="Proteomes" id="UP000006222">
    <property type="component" value="Unassembled WGS sequence"/>
</dbReference>
<sequence length="75" mass="8158">MPFGIGFYDASRSGSLAILPENARLHVGFSRSHPKPGLKSAGHREDWTASCFPKVSPEQEFGRPGQLTTFASELP</sequence>
<dbReference type="AlphaFoldDB" id="F2AP86"/>
<accession>F2AP86</accession>